<dbReference type="Proteomes" id="UP000499080">
    <property type="component" value="Unassembled WGS sequence"/>
</dbReference>
<protein>
    <submittedName>
        <fullName evidence="1">Uncharacterized protein</fullName>
    </submittedName>
</protein>
<proteinExistence type="predicted"/>
<sequence>MGEETGQSTTDRLDIAWGIRTNTALEIAKKEIKKVVGSFSTSMRRFRLILRWQFRGWWKVGLYNTYSGIIRSGIIAGMAGGFMA</sequence>
<reference evidence="1 2" key="1">
    <citation type="journal article" date="2019" name="Sci. Rep.">
        <title>Orb-weaving spider Araneus ventricosus genome elucidates the spidroin gene catalogue.</title>
        <authorList>
            <person name="Kono N."/>
            <person name="Nakamura H."/>
            <person name="Ohtoshi R."/>
            <person name="Moran D.A.P."/>
            <person name="Shinohara A."/>
            <person name="Yoshida Y."/>
            <person name="Fujiwara M."/>
            <person name="Mori M."/>
            <person name="Tomita M."/>
            <person name="Arakawa K."/>
        </authorList>
    </citation>
    <scope>NUCLEOTIDE SEQUENCE [LARGE SCALE GENOMIC DNA]</scope>
</reference>
<dbReference type="AlphaFoldDB" id="A0A4Y2C3W4"/>
<name>A0A4Y2C3W4_ARAVE</name>
<keyword evidence="2" id="KW-1185">Reference proteome</keyword>
<organism evidence="1 2">
    <name type="scientific">Araneus ventricosus</name>
    <name type="common">Orbweaver spider</name>
    <name type="synonym">Epeira ventricosa</name>
    <dbReference type="NCBI Taxonomy" id="182803"/>
    <lineage>
        <taxon>Eukaryota</taxon>
        <taxon>Metazoa</taxon>
        <taxon>Ecdysozoa</taxon>
        <taxon>Arthropoda</taxon>
        <taxon>Chelicerata</taxon>
        <taxon>Arachnida</taxon>
        <taxon>Araneae</taxon>
        <taxon>Araneomorphae</taxon>
        <taxon>Entelegynae</taxon>
        <taxon>Araneoidea</taxon>
        <taxon>Araneidae</taxon>
        <taxon>Araneus</taxon>
    </lineage>
</organism>
<gene>
    <name evidence="1" type="ORF">AVEN_126901_1</name>
</gene>
<accession>A0A4Y2C3W4</accession>
<comment type="caution">
    <text evidence="1">The sequence shown here is derived from an EMBL/GenBank/DDBJ whole genome shotgun (WGS) entry which is preliminary data.</text>
</comment>
<evidence type="ECO:0000313" key="1">
    <source>
        <dbReference type="EMBL" id="GBL98014.1"/>
    </source>
</evidence>
<evidence type="ECO:0000313" key="2">
    <source>
        <dbReference type="Proteomes" id="UP000499080"/>
    </source>
</evidence>
<dbReference type="EMBL" id="BGPR01000135">
    <property type="protein sequence ID" value="GBL98014.1"/>
    <property type="molecule type" value="Genomic_DNA"/>
</dbReference>